<dbReference type="InterPro" id="IPR001574">
    <property type="entry name" value="Ribosome_inactivat_prot"/>
</dbReference>
<accession>A0A811NB92</accession>
<keyword evidence="2" id="KW-1185">Reference proteome</keyword>
<sequence>MVAAAAAAAAGDVQCSTQDIPTPITTFDMRKPKKFAKRYKKCVEDIRAPMDKDTTVKFTFVMAGGNEVVVPVTPDDKTRQGTYVIRLIDGTKNLDLVADKYQSWFRGIVTSGGQIYEVDEKLPKIMKKSMSLYTSGIYPKSEQFLNAFHTLAGYRGDVKDSKQVKEAIAILLIIFFEGPRFLPVEEWMEDLLRWCSSGKVGKIFEKLISDWCDDSMKFYKGVAGARKVVISDDASDVVRNAAGVLRIMCRSKWEKWVEDHQIKEQEGRGQAGSKERSKGYITRVIGYCARVSHTSL</sequence>
<name>A0A811NB92_9POAL</name>
<proteinExistence type="predicted"/>
<evidence type="ECO:0000313" key="1">
    <source>
        <dbReference type="EMBL" id="CAD6220779.1"/>
    </source>
</evidence>
<organism evidence="1 2">
    <name type="scientific">Miscanthus lutarioriparius</name>
    <dbReference type="NCBI Taxonomy" id="422564"/>
    <lineage>
        <taxon>Eukaryota</taxon>
        <taxon>Viridiplantae</taxon>
        <taxon>Streptophyta</taxon>
        <taxon>Embryophyta</taxon>
        <taxon>Tracheophyta</taxon>
        <taxon>Spermatophyta</taxon>
        <taxon>Magnoliopsida</taxon>
        <taxon>Liliopsida</taxon>
        <taxon>Poales</taxon>
        <taxon>Poaceae</taxon>
        <taxon>PACMAD clade</taxon>
        <taxon>Panicoideae</taxon>
        <taxon>Andropogonodae</taxon>
        <taxon>Andropogoneae</taxon>
        <taxon>Saccharinae</taxon>
        <taxon>Miscanthus</taxon>
    </lineage>
</organism>
<protein>
    <submittedName>
        <fullName evidence="1">Uncharacterized protein</fullName>
    </submittedName>
</protein>
<dbReference type="InterPro" id="IPR036041">
    <property type="entry name" value="Ribosome-inact_prot_sf"/>
</dbReference>
<dbReference type="GO" id="GO:0030598">
    <property type="term" value="F:rRNA N-glycosylase activity"/>
    <property type="evidence" value="ECO:0007669"/>
    <property type="project" value="InterPro"/>
</dbReference>
<dbReference type="OrthoDB" id="10629756at2759"/>
<gene>
    <name evidence="1" type="ORF">NCGR_LOCUS14206</name>
</gene>
<dbReference type="Pfam" id="PF00161">
    <property type="entry name" value="RIP"/>
    <property type="match status" value="1"/>
</dbReference>
<dbReference type="Proteomes" id="UP000604825">
    <property type="component" value="Unassembled WGS sequence"/>
</dbReference>
<dbReference type="EMBL" id="CAJGYO010000003">
    <property type="protein sequence ID" value="CAD6220779.1"/>
    <property type="molecule type" value="Genomic_DNA"/>
</dbReference>
<dbReference type="AlphaFoldDB" id="A0A811NB92"/>
<reference evidence="1" key="1">
    <citation type="submission" date="2020-10" db="EMBL/GenBank/DDBJ databases">
        <authorList>
            <person name="Han B."/>
            <person name="Lu T."/>
            <person name="Zhao Q."/>
            <person name="Huang X."/>
            <person name="Zhao Y."/>
        </authorList>
    </citation>
    <scope>NUCLEOTIDE SEQUENCE</scope>
</reference>
<comment type="caution">
    <text evidence="1">The sequence shown here is derived from an EMBL/GenBank/DDBJ whole genome shotgun (WGS) entry which is preliminary data.</text>
</comment>
<dbReference type="GO" id="GO:0017148">
    <property type="term" value="P:negative regulation of translation"/>
    <property type="evidence" value="ECO:0007669"/>
    <property type="project" value="InterPro"/>
</dbReference>
<dbReference type="SUPFAM" id="SSF56371">
    <property type="entry name" value="Ribosome inactivating proteins (RIP)"/>
    <property type="match status" value="1"/>
</dbReference>
<evidence type="ECO:0000313" key="2">
    <source>
        <dbReference type="Proteomes" id="UP000604825"/>
    </source>
</evidence>